<accession>A0A1B8GUW4</accession>
<evidence type="ECO:0000313" key="1">
    <source>
        <dbReference type="EMBL" id="OBT99608.2"/>
    </source>
</evidence>
<gene>
    <name evidence="1" type="ORF">VE01_02857</name>
</gene>
<dbReference type="Proteomes" id="UP000091956">
    <property type="component" value="Unassembled WGS sequence"/>
</dbReference>
<keyword evidence="2" id="KW-1185">Reference proteome</keyword>
<protein>
    <submittedName>
        <fullName evidence="1">Uncharacterized protein</fullName>
    </submittedName>
</protein>
<sequence length="319" mass="36676">MLAALVGIVNDIANGVALGPQNRKVKKYLDDATCDSVIQDLSKVLSPQLSGLKEREYLRTIFYKHCIEGLSQQKYWNEESFTRHVRSTHSEAAISSAALQLLWRSFHFYAHHPFRRDSQHGQFDFDAFQRAVLLTAFQCDDLLGRRELDWFWRNDAAFFRRASFERMFRSIEVPETTTQLLKEQNDINSALSDAMDVLIVVVPQFMHAAPSPEQLEVVAPNLFAREPILTQRELRREDVSILMDLLLRMRLSEEKWGLVYHLGDCVDASPADKELTEALVNSLTGDGSEKIVTYDQLLLAIDTVVSVYSHYKYMKSSFY</sequence>
<evidence type="ECO:0000313" key="2">
    <source>
        <dbReference type="Proteomes" id="UP000091956"/>
    </source>
</evidence>
<dbReference type="RefSeq" id="XP_059319966.1">
    <property type="nucleotide sequence ID" value="XM_059463484.1"/>
</dbReference>
<dbReference type="AlphaFoldDB" id="A0A1B8GUW4"/>
<dbReference type="EMBL" id="KV460212">
    <property type="protein sequence ID" value="OBT99608.2"/>
    <property type="molecule type" value="Genomic_DNA"/>
</dbReference>
<dbReference type="GeneID" id="28836243"/>
<reference evidence="1 2" key="1">
    <citation type="submission" date="2016-03" db="EMBL/GenBank/DDBJ databases">
        <title>Comparative genomics of Pseudogymnoascus destructans, the fungus causing white-nose syndrome of bats.</title>
        <authorList>
            <person name="Palmer J.M."/>
            <person name="Drees K.P."/>
            <person name="Foster J.T."/>
            <person name="Lindner D.L."/>
        </authorList>
    </citation>
    <scope>NUCLEOTIDE SEQUENCE [LARGE SCALE GENOMIC DNA]</scope>
    <source>
        <strain evidence="1 2">UAMH 10579</strain>
    </source>
</reference>
<reference evidence="2" key="2">
    <citation type="journal article" date="2018" name="Nat. Commun.">
        <title>Extreme sensitivity to ultraviolet light in the fungal pathogen causing white-nose syndrome of bats.</title>
        <authorList>
            <person name="Palmer J.M."/>
            <person name="Drees K.P."/>
            <person name="Foster J.T."/>
            <person name="Lindner D.L."/>
        </authorList>
    </citation>
    <scope>NUCLEOTIDE SEQUENCE [LARGE SCALE GENOMIC DNA]</scope>
    <source>
        <strain evidence="2">UAMH 10579</strain>
    </source>
</reference>
<name>A0A1B8GUW4_9PEZI</name>
<organism evidence="1 2">
    <name type="scientific">Pseudogymnoascus verrucosus</name>
    <dbReference type="NCBI Taxonomy" id="342668"/>
    <lineage>
        <taxon>Eukaryota</taxon>
        <taxon>Fungi</taxon>
        <taxon>Dikarya</taxon>
        <taxon>Ascomycota</taxon>
        <taxon>Pezizomycotina</taxon>
        <taxon>Leotiomycetes</taxon>
        <taxon>Thelebolales</taxon>
        <taxon>Thelebolaceae</taxon>
        <taxon>Pseudogymnoascus</taxon>
    </lineage>
</organism>
<proteinExistence type="predicted"/>